<dbReference type="AlphaFoldDB" id="A0ABD2XA87"/>
<keyword evidence="2" id="KW-1185">Reference proteome</keyword>
<gene>
    <name evidence="1" type="ORF">TKK_004904</name>
</gene>
<sequence>MSSILSPTGGKQRNIDQFGSWLYQLCTRTNNYGAKMPKNFNDAVQWQIATYELQTRSEKPLNAINDSHHYTEYLALPV</sequence>
<evidence type="ECO:0000313" key="1">
    <source>
        <dbReference type="EMBL" id="KAL3402075.1"/>
    </source>
</evidence>
<organism evidence="1 2">
    <name type="scientific">Trichogramma kaykai</name>
    <dbReference type="NCBI Taxonomy" id="54128"/>
    <lineage>
        <taxon>Eukaryota</taxon>
        <taxon>Metazoa</taxon>
        <taxon>Ecdysozoa</taxon>
        <taxon>Arthropoda</taxon>
        <taxon>Hexapoda</taxon>
        <taxon>Insecta</taxon>
        <taxon>Pterygota</taxon>
        <taxon>Neoptera</taxon>
        <taxon>Endopterygota</taxon>
        <taxon>Hymenoptera</taxon>
        <taxon>Apocrita</taxon>
        <taxon>Proctotrupomorpha</taxon>
        <taxon>Chalcidoidea</taxon>
        <taxon>Trichogrammatidae</taxon>
        <taxon>Trichogramma</taxon>
    </lineage>
</organism>
<dbReference type="Proteomes" id="UP001627154">
    <property type="component" value="Unassembled WGS sequence"/>
</dbReference>
<protein>
    <submittedName>
        <fullName evidence="1">Uncharacterized protein</fullName>
    </submittedName>
</protein>
<proteinExistence type="predicted"/>
<dbReference type="EMBL" id="JBJJXI010000040">
    <property type="protein sequence ID" value="KAL3402075.1"/>
    <property type="molecule type" value="Genomic_DNA"/>
</dbReference>
<accession>A0ABD2XA87</accession>
<comment type="caution">
    <text evidence="1">The sequence shown here is derived from an EMBL/GenBank/DDBJ whole genome shotgun (WGS) entry which is preliminary data.</text>
</comment>
<reference evidence="1 2" key="1">
    <citation type="journal article" date="2024" name="bioRxiv">
        <title>A reference genome for Trichogramma kaykai: A tiny desert-dwelling parasitoid wasp with competing sex-ratio distorters.</title>
        <authorList>
            <person name="Culotta J."/>
            <person name="Lindsey A.R."/>
        </authorList>
    </citation>
    <scope>NUCLEOTIDE SEQUENCE [LARGE SCALE GENOMIC DNA]</scope>
    <source>
        <strain evidence="1 2">KSX58</strain>
    </source>
</reference>
<evidence type="ECO:0000313" key="2">
    <source>
        <dbReference type="Proteomes" id="UP001627154"/>
    </source>
</evidence>
<name>A0ABD2XA87_9HYME</name>